<keyword evidence="9" id="KW-0679">Respiratory chain</keyword>
<comment type="subcellular location">
    <subcellularLocation>
        <location evidence="1">Membrane</location>
    </subcellularLocation>
    <subcellularLocation>
        <location evidence="9">Mitochondrion membrane</location>
        <topology evidence="9">Multi-pass membrane protein</topology>
    </subcellularLocation>
</comment>
<name>A0A1P8DKE0_ONIAS</name>
<evidence type="ECO:0000256" key="1">
    <source>
        <dbReference type="ARBA" id="ARBA00004370"/>
    </source>
</evidence>
<evidence type="ECO:0000256" key="7">
    <source>
        <dbReference type="ARBA" id="ARBA00023136"/>
    </source>
</evidence>
<proteinExistence type="inferred from homology"/>
<evidence type="ECO:0000256" key="2">
    <source>
        <dbReference type="ARBA" id="ARBA00008472"/>
    </source>
</evidence>
<evidence type="ECO:0000256" key="6">
    <source>
        <dbReference type="ARBA" id="ARBA00022989"/>
    </source>
</evidence>
<dbReference type="EC" id="7.1.1.2" evidence="9"/>
<protein>
    <recommendedName>
        <fullName evidence="3 9">NADH-ubiquinone oxidoreductase chain 3</fullName>
        <ecNumber evidence="9">7.1.1.2</ecNumber>
    </recommendedName>
</protein>
<comment type="similarity">
    <text evidence="2 9">Belongs to the complex I subunit 3 family.</text>
</comment>
<organism evidence="10">
    <name type="scientific">Oniscus asellus</name>
    <name type="common">Common shiny woodlouse</name>
    <dbReference type="NCBI Taxonomy" id="96861"/>
    <lineage>
        <taxon>Eukaryota</taxon>
        <taxon>Metazoa</taxon>
        <taxon>Ecdysozoa</taxon>
        <taxon>Arthropoda</taxon>
        <taxon>Crustacea</taxon>
        <taxon>Multicrustacea</taxon>
        <taxon>Malacostraca</taxon>
        <taxon>Eumalacostraca</taxon>
        <taxon>Peracarida</taxon>
        <taxon>Isopoda</taxon>
        <taxon>Oniscidea</taxon>
        <taxon>Crinocheta</taxon>
        <taxon>Oniscidae</taxon>
        <taxon>Oniscus</taxon>
    </lineage>
</organism>
<dbReference type="GO" id="GO:0008137">
    <property type="term" value="F:NADH dehydrogenase (ubiquinone) activity"/>
    <property type="evidence" value="ECO:0007669"/>
    <property type="project" value="UniProtKB-UniRule"/>
</dbReference>
<keyword evidence="9" id="KW-0520">NAD</keyword>
<dbReference type="AlphaFoldDB" id="A0A1P8DKE0"/>
<evidence type="ECO:0000256" key="4">
    <source>
        <dbReference type="ARBA" id="ARBA00022448"/>
    </source>
</evidence>
<gene>
    <name evidence="10" type="primary">nad3</name>
</gene>
<feature type="transmembrane region" description="Helical" evidence="9">
    <location>
        <begin position="83"/>
        <end position="102"/>
    </location>
</feature>
<dbReference type="Pfam" id="PF00507">
    <property type="entry name" value="Oxidored_q4"/>
    <property type="match status" value="1"/>
</dbReference>
<keyword evidence="5 9" id="KW-0812">Transmembrane</keyword>
<keyword evidence="7 9" id="KW-0472">Membrane</keyword>
<dbReference type="Gene3D" id="1.20.58.1610">
    <property type="entry name" value="NADH:ubiquinone/plastoquinone oxidoreductase, chain 3"/>
    <property type="match status" value="1"/>
</dbReference>
<feature type="transmembrane region" description="Helical" evidence="9">
    <location>
        <begin position="53"/>
        <end position="77"/>
    </location>
</feature>
<dbReference type="InterPro" id="IPR000440">
    <property type="entry name" value="NADH_UbQ/plastoQ_OxRdtase_su3"/>
</dbReference>
<dbReference type="PANTHER" id="PTHR11058:SF9">
    <property type="entry name" value="NADH-UBIQUINONE OXIDOREDUCTASE CHAIN 3"/>
    <property type="match status" value="1"/>
</dbReference>
<comment type="function">
    <text evidence="9">Core subunit of the mitochondrial membrane respiratory chain NADH dehydrogenase (Complex I) which catalyzes electron transfer from NADH through the respiratory chain, using ubiquinone as an electron acceptor. Essential for the catalytic activity of complex I.</text>
</comment>
<dbReference type="GO" id="GO:0030964">
    <property type="term" value="C:NADH dehydrogenase complex"/>
    <property type="evidence" value="ECO:0007669"/>
    <property type="project" value="TreeGrafter"/>
</dbReference>
<feature type="transmembrane region" description="Helical" evidence="9">
    <location>
        <begin position="6"/>
        <end position="22"/>
    </location>
</feature>
<evidence type="ECO:0000256" key="3">
    <source>
        <dbReference type="ARBA" id="ARBA00021007"/>
    </source>
</evidence>
<keyword evidence="9" id="KW-0249">Electron transport</keyword>
<sequence>MFSAAGMIAAVVVLEVISMILGKKQNKDREKNSPFECGFDPKSFGRVSFSVRFFLIGVIFLIFDVEIALLLPLMVLIFNSSAVVWVGLEMMFLLILIFGVFLEWKEGALDWKVLSNNLMKMADLHLENKL</sequence>
<dbReference type="InterPro" id="IPR038430">
    <property type="entry name" value="NDAH_ubi_oxred_su3_sf"/>
</dbReference>
<keyword evidence="9" id="KW-1278">Translocase</keyword>
<keyword evidence="6 9" id="KW-1133">Transmembrane helix</keyword>
<dbReference type="GO" id="GO:0031966">
    <property type="term" value="C:mitochondrial membrane"/>
    <property type="evidence" value="ECO:0007669"/>
    <property type="project" value="UniProtKB-SubCell"/>
</dbReference>
<accession>A0A1P8DKE0</accession>
<reference evidence="10" key="1">
    <citation type="submission" date="2016-05" db="EMBL/GenBank/DDBJ databases">
        <title>Smart mitochondrial genome of Oniscidea (terrestrial crustacea).</title>
        <authorList>
            <person name="Marcade I."/>
            <person name="Quevarec L."/>
            <person name="Badawi M."/>
            <person name="Delaunay C."/>
            <person name="Lesobre J."/>
        </authorList>
    </citation>
    <scope>NUCLEOTIDE SEQUENCE</scope>
</reference>
<geneLocation type="mitochondrion" evidence="10"/>
<keyword evidence="9 10" id="KW-0496">Mitochondrion</keyword>
<comment type="catalytic activity">
    <reaction evidence="8 9">
        <text>a ubiquinone + NADH + 5 H(+)(in) = a ubiquinol + NAD(+) + 4 H(+)(out)</text>
        <dbReference type="Rhea" id="RHEA:29091"/>
        <dbReference type="Rhea" id="RHEA-COMP:9565"/>
        <dbReference type="Rhea" id="RHEA-COMP:9566"/>
        <dbReference type="ChEBI" id="CHEBI:15378"/>
        <dbReference type="ChEBI" id="CHEBI:16389"/>
        <dbReference type="ChEBI" id="CHEBI:17976"/>
        <dbReference type="ChEBI" id="CHEBI:57540"/>
        <dbReference type="ChEBI" id="CHEBI:57945"/>
        <dbReference type="EC" id="7.1.1.2"/>
    </reaction>
</comment>
<dbReference type="PANTHER" id="PTHR11058">
    <property type="entry name" value="NADH-UBIQUINONE OXIDOREDUCTASE CHAIN 3"/>
    <property type="match status" value="1"/>
</dbReference>
<evidence type="ECO:0000256" key="8">
    <source>
        <dbReference type="ARBA" id="ARBA00049551"/>
    </source>
</evidence>
<evidence type="ECO:0000256" key="9">
    <source>
        <dbReference type="RuleBase" id="RU003640"/>
    </source>
</evidence>
<keyword evidence="9" id="KW-0830">Ubiquinone</keyword>
<evidence type="ECO:0000313" key="10">
    <source>
        <dbReference type="EMBL" id="APU89522.1"/>
    </source>
</evidence>
<keyword evidence="4 9" id="KW-0813">Transport</keyword>
<evidence type="ECO:0000256" key="5">
    <source>
        <dbReference type="ARBA" id="ARBA00022692"/>
    </source>
</evidence>
<dbReference type="EMBL" id="KX289581">
    <property type="protein sequence ID" value="APU89522.1"/>
    <property type="molecule type" value="Genomic_DNA"/>
</dbReference>